<feature type="region of interest" description="Disordered" evidence="1">
    <location>
        <begin position="1"/>
        <end position="51"/>
    </location>
</feature>
<feature type="transmembrane region" description="Helical" evidence="2">
    <location>
        <begin position="295"/>
        <end position="315"/>
    </location>
</feature>
<protein>
    <submittedName>
        <fullName evidence="3">Uncharacterized protein</fullName>
    </submittedName>
</protein>
<evidence type="ECO:0000313" key="3">
    <source>
        <dbReference type="EMBL" id="CAD9076680.1"/>
    </source>
</evidence>
<feature type="transmembrane region" description="Helical" evidence="2">
    <location>
        <begin position="335"/>
        <end position="356"/>
    </location>
</feature>
<keyword evidence="2" id="KW-0472">Membrane</keyword>
<keyword evidence="2" id="KW-1133">Transmembrane helix</keyword>
<organism evidence="3">
    <name type="scientific">Stephanocyclus meneghinianus</name>
    <name type="common">Diatom</name>
    <name type="synonym">Cyclotella meneghiniana</name>
    <dbReference type="NCBI Taxonomy" id="29205"/>
    <lineage>
        <taxon>Eukaryota</taxon>
        <taxon>Sar</taxon>
        <taxon>Stramenopiles</taxon>
        <taxon>Ochrophyta</taxon>
        <taxon>Bacillariophyta</taxon>
        <taxon>Coscinodiscophyceae</taxon>
        <taxon>Thalassiosirophycidae</taxon>
        <taxon>Thalassiosirales</taxon>
        <taxon>Thalassiosiraceae</taxon>
        <taxon>Stephanocyclus</taxon>
    </lineage>
</organism>
<keyword evidence="2" id="KW-0812">Transmembrane</keyword>
<feature type="transmembrane region" description="Helical" evidence="2">
    <location>
        <begin position="142"/>
        <end position="160"/>
    </location>
</feature>
<sequence length="382" mass="42869">MTEYEAPIETLNGNETNQSETDEELKTLPPKPLDELSKPPNNDDEEEESTQQRNSKLSLLINISNLLAYALNTVLTYYGGILGIFSNGKSYATISSEYQTLITPSATYFGYIWAIIFVSQAFFVIAQLAVPRYRNHVLVQKRGVGVWYILTCVTQSAWIVSFGYQYMVLATVSILSTLLCLLTILGHQWKVIDRYETSIEGDEWLLENNAVNVLDEEKKKDMALAPSFGYLLLRFPFAIHAGWIAPAFPLMLSVVLVSYGVDPQVELWTAVIGVAVLFGMSMGLLLRQERGAPSYSFPAVVAYAFAGIAWELNAPSSDDILERFTESEISLTKNVSGFCCAMLLVTIVSRFFAICMRDHCCYKNRKYDDEDEDVIYVEADDV</sequence>
<reference evidence="3" key="1">
    <citation type="submission" date="2021-01" db="EMBL/GenBank/DDBJ databases">
        <authorList>
            <person name="Corre E."/>
            <person name="Pelletier E."/>
            <person name="Niang G."/>
            <person name="Scheremetjew M."/>
            <person name="Finn R."/>
            <person name="Kale V."/>
            <person name="Holt S."/>
            <person name="Cochrane G."/>
            <person name="Meng A."/>
            <person name="Brown T."/>
            <person name="Cohen L."/>
        </authorList>
    </citation>
    <scope>NUCLEOTIDE SEQUENCE</scope>
    <source>
        <strain evidence="3">CCMP 338</strain>
    </source>
</reference>
<dbReference type="AlphaFoldDB" id="A0A7S1KKG4"/>
<feature type="transmembrane region" description="Helical" evidence="2">
    <location>
        <begin position="108"/>
        <end position="130"/>
    </location>
</feature>
<name>A0A7S1KKG4_STEMN</name>
<accession>A0A7S1KKG4</accession>
<dbReference type="EMBL" id="HBGC01000079">
    <property type="protein sequence ID" value="CAD9076680.1"/>
    <property type="molecule type" value="Transcribed_RNA"/>
</dbReference>
<feature type="transmembrane region" description="Helical" evidence="2">
    <location>
        <begin position="66"/>
        <end position="88"/>
    </location>
</feature>
<proteinExistence type="predicted"/>
<dbReference type="InterPro" id="IPR038330">
    <property type="entry name" value="TspO/MBR-related_sf"/>
</dbReference>
<feature type="transmembrane region" description="Helical" evidence="2">
    <location>
        <begin position="237"/>
        <end position="261"/>
    </location>
</feature>
<dbReference type="PANTHER" id="PTHR33802">
    <property type="entry name" value="SI:CH211-161H7.5-RELATED"/>
    <property type="match status" value="1"/>
</dbReference>
<feature type="transmembrane region" description="Helical" evidence="2">
    <location>
        <begin position="267"/>
        <end position="286"/>
    </location>
</feature>
<dbReference type="Gene3D" id="1.20.1260.100">
    <property type="entry name" value="TspO/MBR protein"/>
    <property type="match status" value="1"/>
</dbReference>
<evidence type="ECO:0000256" key="2">
    <source>
        <dbReference type="SAM" id="Phobius"/>
    </source>
</evidence>
<feature type="transmembrane region" description="Helical" evidence="2">
    <location>
        <begin position="166"/>
        <end position="185"/>
    </location>
</feature>
<gene>
    <name evidence="3" type="ORF">CMEN1057_LOCUS56</name>
</gene>
<evidence type="ECO:0000256" key="1">
    <source>
        <dbReference type="SAM" id="MobiDB-lite"/>
    </source>
</evidence>
<dbReference type="PANTHER" id="PTHR33802:SF2">
    <property type="entry name" value="EF-HAND DOMAIN-CONTAINING PROTEIN"/>
    <property type="match status" value="1"/>
</dbReference>